<dbReference type="PATRIC" id="fig|445709.3.peg.1131"/>
<dbReference type="AlphaFoldDB" id="A0A0G3EL78"/>
<feature type="domain" description="HTH araC/xylS-type" evidence="1">
    <location>
        <begin position="111"/>
        <end position="200"/>
    </location>
</feature>
<name>A0A0G3EL78_9BURK</name>
<proteinExistence type="predicted"/>
<evidence type="ECO:0000313" key="2">
    <source>
        <dbReference type="EMBL" id="AKJ67720.1"/>
    </source>
</evidence>
<organism evidence="2 3">
    <name type="scientific">Pandoraea thiooxydans</name>
    <dbReference type="NCBI Taxonomy" id="445709"/>
    <lineage>
        <taxon>Bacteria</taxon>
        <taxon>Pseudomonadati</taxon>
        <taxon>Pseudomonadota</taxon>
        <taxon>Betaproteobacteria</taxon>
        <taxon>Burkholderiales</taxon>
        <taxon>Burkholderiaceae</taxon>
        <taxon>Pandoraea</taxon>
    </lineage>
</organism>
<dbReference type="Gene3D" id="1.10.10.60">
    <property type="entry name" value="Homeodomain-like"/>
    <property type="match status" value="1"/>
</dbReference>
<dbReference type="STRING" id="445709.ABW99_05250"/>
<gene>
    <name evidence="2" type="ORF">ABW99_05250</name>
</gene>
<dbReference type="Proteomes" id="UP000036700">
    <property type="component" value="Chromosome"/>
</dbReference>
<evidence type="ECO:0000259" key="1">
    <source>
        <dbReference type="PROSITE" id="PS01124"/>
    </source>
</evidence>
<dbReference type="PROSITE" id="PS01124">
    <property type="entry name" value="HTH_ARAC_FAMILY_2"/>
    <property type="match status" value="1"/>
</dbReference>
<evidence type="ECO:0000313" key="3">
    <source>
        <dbReference type="Proteomes" id="UP000036700"/>
    </source>
</evidence>
<protein>
    <recommendedName>
        <fullName evidence="1">HTH araC/xylS-type domain-containing protein</fullName>
    </recommendedName>
</protein>
<reference evidence="3" key="1">
    <citation type="submission" date="2015-06" db="EMBL/GenBank/DDBJ databases">
        <authorList>
            <person name="Lim Y.L."/>
            <person name="Ee R."/>
            <person name="Yong D."/>
            <person name="How K.Y."/>
            <person name="Yin W.F."/>
            <person name="Chan K.G."/>
        </authorList>
    </citation>
    <scope>NUCLEOTIDE SEQUENCE [LARGE SCALE GENOMIC DNA]</scope>
    <source>
        <strain evidence="3">DSM 25325</strain>
    </source>
</reference>
<dbReference type="EMBL" id="CP011568">
    <property type="protein sequence ID" value="AKJ67720.1"/>
    <property type="molecule type" value="Genomic_DNA"/>
</dbReference>
<dbReference type="GO" id="GO:0043565">
    <property type="term" value="F:sequence-specific DNA binding"/>
    <property type="evidence" value="ECO:0007669"/>
    <property type="project" value="InterPro"/>
</dbReference>
<dbReference type="InterPro" id="IPR018060">
    <property type="entry name" value="HTH_AraC"/>
</dbReference>
<dbReference type="SMART" id="SM00342">
    <property type="entry name" value="HTH_ARAC"/>
    <property type="match status" value="1"/>
</dbReference>
<dbReference type="RefSeq" id="WP_047213425.1">
    <property type="nucleotide sequence ID" value="NZ_CP011568.3"/>
</dbReference>
<dbReference type="KEGG" id="ptx:ABW99_05250"/>
<keyword evidence="3" id="KW-1185">Reference proteome</keyword>
<accession>A0A0G3EL78</accession>
<sequence>MNGARRAIGVLWTRAALPFPLRVPLTATNQLELRGVDIPYALRIQMLSGTLTLTGQPNRRIIHAGQDAELPPGTPVDYLLAAKPCAGIAARAILTFETDHHAGCMAAPEGTSLAAALGRQVFRAPNAQWRADTLARRCQLPQGTLHGLLAQDGTNLAAVVERQRVFAALVQMMTTGLALEQIASAVGLGTPTAMSEAFRRVVCIDCDALERAHIRSRRLAHRHDDTTTAHFPARLPRGFFSGAQPGLT</sequence>
<dbReference type="GO" id="GO:0003700">
    <property type="term" value="F:DNA-binding transcription factor activity"/>
    <property type="evidence" value="ECO:0007669"/>
    <property type="project" value="InterPro"/>
</dbReference>